<dbReference type="EMBL" id="ML178815">
    <property type="protein sequence ID" value="TFL06831.1"/>
    <property type="molecule type" value="Genomic_DNA"/>
</dbReference>
<feature type="region of interest" description="Disordered" evidence="1">
    <location>
        <begin position="1"/>
        <end position="22"/>
    </location>
</feature>
<proteinExistence type="predicted"/>
<accession>A0A5C3R1U8</accession>
<dbReference type="AlphaFoldDB" id="A0A5C3R1U8"/>
<name>A0A5C3R1U8_9AGAR</name>
<evidence type="ECO:0000313" key="3">
    <source>
        <dbReference type="Proteomes" id="UP000305067"/>
    </source>
</evidence>
<dbReference type="Proteomes" id="UP000305067">
    <property type="component" value="Unassembled WGS sequence"/>
</dbReference>
<keyword evidence="3" id="KW-1185">Reference proteome</keyword>
<reference evidence="2 3" key="1">
    <citation type="journal article" date="2019" name="Nat. Ecol. Evol.">
        <title>Megaphylogeny resolves global patterns of mushroom evolution.</title>
        <authorList>
            <person name="Varga T."/>
            <person name="Krizsan K."/>
            <person name="Foldi C."/>
            <person name="Dima B."/>
            <person name="Sanchez-Garcia M."/>
            <person name="Sanchez-Ramirez S."/>
            <person name="Szollosi G.J."/>
            <person name="Szarkandi J.G."/>
            <person name="Papp V."/>
            <person name="Albert L."/>
            <person name="Andreopoulos W."/>
            <person name="Angelini C."/>
            <person name="Antonin V."/>
            <person name="Barry K.W."/>
            <person name="Bougher N.L."/>
            <person name="Buchanan P."/>
            <person name="Buyck B."/>
            <person name="Bense V."/>
            <person name="Catcheside P."/>
            <person name="Chovatia M."/>
            <person name="Cooper J."/>
            <person name="Damon W."/>
            <person name="Desjardin D."/>
            <person name="Finy P."/>
            <person name="Geml J."/>
            <person name="Haridas S."/>
            <person name="Hughes K."/>
            <person name="Justo A."/>
            <person name="Karasinski D."/>
            <person name="Kautmanova I."/>
            <person name="Kiss B."/>
            <person name="Kocsube S."/>
            <person name="Kotiranta H."/>
            <person name="LaButti K.M."/>
            <person name="Lechner B.E."/>
            <person name="Liimatainen K."/>
            <person name="Lipzen A."/>
            <person name="Lukacs Z."/>
            <person name="Mihaltcheva S."/>
            <person name="Morgado L.N."/>
            <person name="Niskanen T."/>
            <person name="Noordeloos M.E."/>
            <person name="Ohm R.A."/>
            <person name="Ortiz-Santana B."/>
            <person name="Ovrebo C."/>
            <person name="Racz N."/>
            <person name="Riley R."/>
            <person name="Savchenko A."/>
            <person name="Shiryaev A."/>
            <person name="Soop K."/>
            <person name="Spirin V."/>
            <person name="Szebenyi C."/>
            <person name="Tomsovsky M."/>
            <person name="Tulloss R.E."/>
            <person name="Uehling J."/>
            <person name="Grigoriev I.V."/>
            <person name="Vagvolgyi C."/>
            <person name="Papp T."/>
            <person name="Martin F.M."/>
            <person name="Miettinen O."/>
            <person name="Hibbett D.S."/>
            <person name="Nagy L.G."/>
        </authorList>
    </citation>
    <scope>NUCLEOTIDE SEQUENCE [LARGE SCALE GENOMIC DNA]</scope>
    <source>
        <strain evidence="2 3">CBS 309.79</strain>
    </source>
</reference>
<sequence>MPVHRGHVDLHPGLRHNHTPTPLHPSLKAVADVHYNSLALSRIVRNDELLELLHVVDRRTTVMGGVQRPNEGPARLIFPPQKTLKVQLVISC</sequence>
<evidence type="ECO:0000256" key="1">
    <source>
        <dbReference type="SAM" id="MobiDB-lite"/>
    </source>
</evidence>
<evidence type="ECO:0000313" key="2">
    <source>
        <dbReference type="EMBL" id="TFL06831.1"/>
    </source>
</evidence>
<organism evidence="2 3">
    <name type="scientific">Pterulicium gracile</name>
    <dbReference type="NCBI Taxonomy" id="1884261"/>
    <lineage>
        <taxon>Eukaryota</taxon>
        <taxon>Fungi</taxon>
        <taxon>Dikarya</taxon>
        <taxon>Basidiomycota</taxon>
        <taxon>Agaricomycotina</taxon>
        <taxon>Agaricomycetes</taxon>
        <taxon>Agaricomycetidae</taxon>
        <taxon>Agaricales</taxon>
        <taxon>Pleurotineae</taxon>
        <taxon>Pterulaceae</taxon>
        <taxon>Pterulicium</taxon>
    </lineage>
</organism>
<protein>
    <submittedName>
        <fullName evidence="2">Uncharacterized protein</fullName>
    </submittedName>
</protein>
<gene>
    <name evidence="2" type="ORF">BDV98DRAFT_560042</name>
</gene>
<feature type="compositionally biased region" description="Basic and acidic residues" evidence="1">
    <location>
        <begin position="1"/>
        <end position="12"/>
    </location>
</feature>